<accession>A0A9D2MR94</accession>
<evidence type="ECO:0000259" key="3">
    <source>
        <dbReference type="Pfam" id="PF00535"/>
    </source>
</evidence>
<evidence type="ECO:0000313" key="5">
    <source>
        <dbReference type="Proteomes" id="UP000886883"/>
    </source>
</evidence>
<reference evidence="4" key="2">
    <citation type="submission" date="2021-04" db="EMBL/GenBank/DDBJ databases">
        <authorList>
            <person name="Gilroy R."/>
        </authorList>
    </citation>
    <scope>NUCLEOTIDE SEQUENCE</scope>
    <source>
        <strain evidence="4">USAMLcec3-2134</strain>
    </source>
</reference>
<dbReference type="Pfam" id="PF00535">
    <property type="entry name" value="Glycos_transf_2"/>
    <property type="match status" value="1"/>
</dbReference>
<comment type="caution">
    <text evidence="4">The sequence shown here is derived from an EMBL/GenBank/DDBJ whole genome shotgun (WGS) entry which is preliminary data.</text>
</comment>
<dbReference type="Gene3D" id="3.90.550.10">
    <property type="entry name" value="Spore Coat Polysaccharide Biosynthesis Protein SpsA, Chain A"/>
    <property type="match status" value="1"/>
</dbReference>
<keyword evidence="1" id="KW-0328">Glycosyltransferase</keyword>
<organism evidence="4 5">
    <name type="scientific">Candidatus Eisenbergiella merdigallinarum</name>
    <dbReference type="NCBI Taxonomy" id="2838552"/>
    <lineage>
        <taxon>Bacteria</taxon>
        <taxon>Bacillati</taxon>
        <taxon>Bacillota</taxon>
        <taxon>Clostridia</taxon>
        <taxon>Lachnospirales</taxon>
        <taxon>Lachnospiraceae</taxon>
        <taxon>Eisenbergiella</taxon>
    </lineage>
</organism>
<proteinExistence type="predicted"/>
<dbReference type="CDD" id="cd00761">
    <property type="entry name" value="Glyco_tranf_GTA_type"/>
    <property type="match status" value="1"/>
</dbReference>
<protein>
    <submittedName>
        <fullName evidence="4">Glycosyltransferase</fullName>
    </submittedName>
</protein>
<dbReference type="EMBL" id="DWXE01000022">
    <property type="protein sequence ID" value="HJB91109.1"/>
    <property type="molecule type" value="Genomic_DNA"/>
</dbReference>
<keyword evidence="2" id="KW-0808">Transferase</keyword>
<name>A0A9D2MR94_9FIRM</name>
<dbReference type="PANTHER" id="PTHR22916">
    <property type="entry name" value="GLYCOSYLTRANSFERASE"/>
    <property type="match status" value="1"/>
</dbReference>
<dbReference type="Proteomes" id="UP000886883">
    <property type="component" value="Unassembled WGS sequence"/>
</dbReference>
<dbReference type="PANTHER" id="PTHR22916:SF51">
    <property type="entry name" value="GLYCOSYLTRANSFERASE EPSH-RELATED"/>
    <property type="match status" value="1"/>
</dbReference>
<dbReference type="InterPro" id="IPR029044">
    <property type="entry name" value="Nucleotide-diphossugar_trans"/>
</dbReference>
<dbReference type="SUPFAM" id="SSF53448">
    <property type="entry name" value="Nucleotide-diphospho-sugar transferases"/>
    <property type="match status" value="1"/>
</dbReference>
<evidence type="ECO:0000313" key="4">
    <source>
        <dbReference type="EMBL" id="HJB91109.1"/>
    </source>
</evidence>
<gene>
    <name evidence="4" type="ORF">H9763_06525</name>
</gene>
<sequence>MQVIQDYRPKPIPAQRQTEVISVAVAVYNSDAYLERAVESILNQTYRNLEVILVDDGSTDRCPEICDRYARQDPRVRVIHKKNGGLFSSRNEGIRQATGTYLAFVDGDDWLEPDMYEKMLSALEECRADLAVCQYRRIYQDGTVDRSTGRLVVLEGQEILEKYLEEEEELPIQNAAWNKLYKRSMLGDLTFPPRWYEDMLYTIQLLTLPQRSVFLDQACYNYVCDRSTSIMNKGINPRIFTDLIPNLYDRSAYLRGIGRDDLALLQDYSLYKRLMLFYTQVVRSRDPEKKAHLEDLTKRLREGKERYPEIFSIPQANPNEYRKLKLFLASPALYRAAMAVNDRFVLPARQRLRRG</sequence>
<dbReference type="GO" id="GO:0016757">
    <property type="term" value="F:glycosyltransferase activity"/>
    <property type="evidence" value="ECO:0007669"/>
    <property type="project" value="UniProtKB-KW"/>
</dbReference>
<feature type="domain" description="Glycosyltransferase 2-like" evidence="3">
    <location>
        <begin position="22"/>
        <end position="155"/>
    </location>
</feature>
<dbReference type="AlphaFoldDB" id="A0A9D2MR94"/>
<evidence type="ECO:0000256" key="2">
    <source>
        <dbReference type="ARBA" id="ARBA00022679"/>
    </source>
</evidence>
<dbReference type="InterPro" id="IPR001173">
    <property type="entry name" value="Glyco_trans_2-like"/>
</dbReference>
<evidence type="ECO:0000256" key="1">
    <source>
        <dbReference type="ARBA" id="ARBA00022676"/>
    </source>
</evidence>
<reference evidence="4" key="1">
    <citation type="journal article" date="2021" name="PeerJ">
        <title>Extensive microbial diversity within the chicken gut microbiome revealed by metagenomics and culture.</title>
        <authorList>
            <person name="Gilroy R."/>
            <person name="Ravi A."/>
            <person name="Getino M."/>
            <person name="Pursley I."/>
            <person name="Horton D.L."/>
            <person name="Alikhan N.F."/>
            <person name="Baker D."/>
            <person name="Gharbi K."/>
            <person name="Hall N."/>
            <person name="Watson M."/>
            <person name="Adriaenssens E.M."/>
            <person name="Foster-Nyarko E."/>
            <person name="Jarju S."/>
            <person name="Secka A."/>
            <person name="Antonio M."/>
            <person name="Oren A."/>
            <person name="Chaudhuri R.R."/>
            <person name="La Ragione R."/>
            <person name="Hildebrand F."/>
            <person name="Pallen M.J."/>
        </authorList>
    </citation>
    <scope>NUCLEOTIDE SEQUENCE</scope>
    <source>
        <strain evidence="4">USAMLcec3-2134</strain>
    </source>
</reference>